<dbReference type="EMBL" id="BMZI01000002">
    <property type="protein sequence ID" value="GHB14295.1"/>
    <property type="molecule type" value="Genomic_DNA"/>
</dbReference>
<reference evidence="2" key="1">
    <citation type="journal article" date="2019" name="Int. J. Syst. Evol. Microbiol.">
        <title>The Global Catalogue of Microorganisms (GCM) 10K type strain sequencing project: providing services to taxonomists for standard genome sequencing and annotation.</title>
        <authorList>
            <consortium name="The Broad Institute Genomics Platform"/>
            <consortium name="The Broad Institute Genome Sequencing Center for Infectious Disease"/>
            <person name="Wu L."/>
            <person name="Ma J."/>
        </authorList>
    </citation>
    <scope>NUCLEOTIDE SEQUENCE [LARGE SCALE GENOMIC DNA]</scope>
    <source>
        <strain evidence="2">KCTC 32998</strain>
    </source>
</reference>
<organism evidence="1 2">
    <name type="scientific">Salinicola rhizosphaerae</name>
    <dbReference type="NCBI Taxonomy" id="1443141"/>
    <lineage>
        <taxon>Bacteria</taxon>
        <taxon>Pseudomonadati</taxon>
        <taxon>Pseudomonadota</taxon>
        <taxon>Gammaproteobacteria</taxon>
        <taxon>Oceanospirillales</taxon>
        <taxon>Halomonadaceae</taxon>
        <taxon>Salinicola</taxon>
    </lineage>
</organism>
<evidence type="ECO:0000313" key="2">
    <source>
        <dbReference type="Proteomes" id="UP000646745"/>
    </source>
</evidence>
<gene>
    <name evidence="1" type="ORF">GCM10009038_10780</name>
</gene>
<accession>A0ABQ3DUW8</accession>
<comment type="caution">
    <text evidence="1">The sequence shown here is derived from an EMBL/GenBank/DDBJ whole genome shotgun (WGS) entry which is preliminary data.</text>
</comment>
<proteinExistence type="predicted"/>
<keyword evidence="2" id="KW-1185">Reference proteome</keyword>
<sequence length="102" mass="11760">MTDLTTFIDTLDRPMPPKTLGCELRALWWAGKSEWSRAHDQVDNASGSHAAWVHAYLHRWEGDLGNAGYWYRRAGRHLPDQSLDDEWRDITRKLLGETTPAL</sequence>
<dbReference type="RefSeq" id="WP_229808934.1">
    <property type="nucleotide sequence ID" value="NZ_BMZI01000002.1"/>
</dbReference>
<evidence type="ECO:0000313" key="1">
    <source>
        <dbReference type="EMBL" id="GHB14295.1"/>
    </source>
</evidence>
<protein>
    <submittedName>
        <fullName evidence="1">Uncharacterized protein</fullName>
    </submittedName>
</protein>
<name>A0ABQ3DUW8_9GAMM</name>
<dbReference type="Proteomes" id="UP000646745">
    <property type="component" value="Unassembled WGS sequence"/>
</dbReference>